<organism evidence="2 3">
    <name type="scientific">Lentinus brumalis</name>
    <dbReference type="NCBI Taxonomy" id="2498619"/>
    <lineage>
        <taxon>Eukaryota</taxon>
        <taxon>Fungi</taxon>
        <taxon>Dikarya</taxon>
        <taxon>Basidiomycota</taxon>
        <taxon>Agaricomycotina</taxon>
        <taxon>Agaricomycetes</taxon>
        <taxon>Polyporales</taxon>
        <taxon>Polyporaceae</taxon>
        <taxon>Lentinus</taxon>
    </lineage>
</organism>
<reference evidence="2 3" key="1">
    <citation type="journal article" date="2018" name="Biotechnol. Biofuels">
        <title>Integrative visual omics of the white-rot fungus Polyporus brumalis exposes the biotechnological potential of its oxidative enzymes for delignifying raw plant biomass.</title>
        <authorList>
            <person name="Miyauchi S."/>
            <person name="Rancon A."/>
            <person name="Drula E."/>
            <person name="Hage H."/>
            <person name="Chaduli D."/>
            <person name="Favel A."/>
            <person name="Grisel S."/>
            <person name="Henrissat B."/>
            <person name="Herpoel-Gimbert I."/>
            <person name="Ruiz-Duenas F.J."/>
            <person name="Chevret D."/>
            <person name="Hainaut M."/>
            <person name="Lin J."/>
            <person name="Wang M."/>
            <person name="Pangilinan J."/>
            <person name="Lipzen A."/>
            <person name="Lesage-Meessen L."/>
            <person name="Navarro D."/>
            <person name="Riley R."/>
            <person name="Grigoriev I.V."/>
            <person name="Zhou S."/>
            <person name="Raouche S."/>
            <person name="Rosso M.N."/>
        </authorList>
    </citation>
    <scope>NUCLEOTIDE SEQUENCE [LARGE SCALE GENOMIC DNA]</scope>
    <source>
        <strain evidence="2 3">BRFM 1820</strain>
    </source>
</reference>
<accession>A0A371DID8</accession>
<evidence type="ECO:0000313" key="2">
    <source>
        <dbReference type="EMBL" id="RDX52301.1"/>
    </source>
</evidence>
<evidence type="ECO:0000256" key="1">
    <source>
        <dbReference type="SAM" id="MobiDB-lite"/>
    </source>
</evidence>
<evidence type="ECO:0000313" key="3">
    <source>
        <dbReference type="Proteomes" id="UP000256964"/>
    </source>
</evidence>
<sequence length="57" mass="5925">MTLHDASEGARNALRPGPKKPTGTPQSAGPDTSSQDDKPSRPQSDTTAFTSAPPPYC</sequence>
<protein>
    <submittedName>
        <fullName evidence="2">Uncharacterized protein</fullName>
    </submittedName>
</protein>
<proteinExistence type="predicted"/>
<name>A0A371DID8_9APHY</name>
<feature type="region of interest" description="Disordered" evidence="1">
    <location>
        <begin position="1"/>
        <end position="57"/>
    </location>
</feature>
<dbReference type="EMBL" id="KZ857391">
    <property type="protein sequence ID" value="RDX52301.1"/>
    <property type="molecule type" value="Genomic_DNA"/>
</dbReference>
<keyword evidence="3" id="KW-1185">Reference proteome</keyword>
<dbReference type="AlphaFoldDB" id="A0A371DID8"/>
<feature type="compositionally biased region" description="Polar residues" evidence="1">
    <location>
        <begin position="23"/>
        <end position="33"/>
    </location>
</feature>
<feature type="compositionally biased region" description="Polar residues" evidence="1">
    <location>
        <begin position="41"/>
        <end position="50"/>
    </location>
</feature>
<gene>
    <name evidence="2" type="ORF">OH76DRAFT_1400648</name>
</gene>
<dbReference type="Proteomes" id="UP000256964">
    <property type="component" value="Unassembled WGS sequence"/>
</dbReference>